<dbReference type="Proteomes" id="UP000076967">
    <property type="component" value="Unassembled WGS sequence"/>
</dbReference>
<dbReference type="AlphaFoldDB" id="A0A168D112"/>
<keyword evidence="1" id="KW-0805">Transcription regulation</keyword>
<comment type="caution">
    <text evidence="5">The sequence shown here is derived from an EMBL/GenBank/DDBJ whole genome shotgun (WGS) entry which is preliminary data.</text>
</comment>
<organism evidence="5 6">
    <name type="scientific">Paenibacillus glacialis</name>
    <dbReference type="NCBI Taxonomy" id="494026"/>
    <lineage>
        <taxon>Bacteria</taxon>
        <taxon>Bacillati</taxon>
        <taxon>Bacillota</taxon>
        <taxon>Bacilli</taxon>
        <taxon>Bacillales</taxon>
        <taxon>Paenibacillaceae</taxon>
        <taxon>Paenibacillus</taxon>
    </lineage>
</organism>
<name>A0A168D112_9BACL</name>
<evidence type="ECO:0000313" key="5">
    <source>
        <dbReference type="EMBL" id="OAB33784.1"/>
    </source>
</evidence>
<evidence type="ECO:0000256" key="1">
    <source>
        <dbReference type="ARBA" id="ARBA00023015"/>
    </source>
</evidence>
<dbReference type="RefSeq" id="WP_068537467.1">
    <property type="nucleotide sequence ID" value="NZ_LVJH01000070.1"/>
</dbReference>
<reference evidence="5 6" key="1">
    <citation type="submission" date="2016-03" db="EMBL/GenBank/DDBJ databases">
        <title>Draft genome sequence of Paenibacillus glacialis DSM 22343.</title>
        <authorList>
            <person name="Shin S.-K."/>
            <person name="Yi H."/>
        </authorList>
    </citation>
    <scope>NUCLEOTIDE SEQUENCE [LARGE SCALE GENOMIC DNA]</scope>
    <source>
        <strain evidence="5 6">DSM 22343</strain>
    </source>
</reference>
<dbReference type="SUPFAM" id="SSF46689">
    <property type="entry name" value="Homeodomain-like"/>
    <property type="match status" value="2"/>
</dbReference>
<dbReference type="PROSITE" id="PS01124">
    <property type="entry name" value="HTH_ARAC_FAMILY_2"/>
    <property type="match status" value="1"/>
</dbReference>
<dbReference type="PANTHER" id="PTHR43280:SF2">
    <property type="entry name" value="HTH-TYPE TRANSCRIPTIONAL REGULATOR EXSA"/>
    <property type="match status" value="1"/>
</dbReference>
<dbReference type="PANTHER" id="PTHR43280">
    <property type="entry name" value="ARAC-FAMILY TRANSCRIPTIONAL REGULATOR"/>
    <property type="match status" value="1"/>
</dbReference>
<dbReference type="Pfam" id="PF12833">
    <property type="entry name" value="HTH_18"/>
    <property type="match status" value="1"/>
</dbReference>
<keyword evidence="3" id="KW-0804">Transcription</keyword>
<dbReference type="EMBL" id="LVJH01000070">
    <property type="protein sequence ID" value="OAB33784.1"/>
    <property type="molecule type" value="Genomic_DNA"/>
</dbReference>
<proteinExistence type="predicted"/>
<evidence type="ECO:0000259" key="4">
    <source>
        <dbReference type="PROSITE" id="PS01124"/>
    </source>
</evidence>
<evidence type="ECO:0000313" key="6">
    <source>
        <dbReference type="Proteomes" id="UP000076967"/>
    </source>
</evidence>
<evidence type="ECO:0000256" key="2">
    <source>
        <dbReference type="ARBA" id="ARBA00023125"/>
    </source>
</evidence>
<evidence type="ECO:0000256" key="3">
    <source>
        <dbReference type="ARBA" id="ARBA00023163"/>
    </source>
</evidence>
<dbReference type="Gene3D" id="1.10.10.60">
    <property type="entry name" value="Homeodomain-like"/>
    <property type="match status" value="2"/>
</dbReference>
<sequence>MLVILITIRDSKILKKSLVESTTRLKTQGISTFIHACKKTSITIDGKIHLLAAKQTVFINSVTTIDIQHPEHIQCLQLDSVNCEISVFLKLSKSQDSLFHRLWSSLVKEQLDPDLGISLNYLAYQLLHEYSANISYNSTKKLNPPILYALRYIRKNYSDINLSLPIISRHINYHPNYFCKEFKYIVGVTPMKYLQQIRVLKALELLQMSTLSTENISQKVGISTPTYLSQLVKQKTGMSPMKYRMLTVT</sequence>
<keyword evidence="6" id="KW-1185">Reference proteome</keyword>
<dbReference type="OrthoDB" id="2559672at2"/>
<dbReference type="InterPro" id="IPR009057">
    <property type="entry name" value="Homeodomain-like_sf"/>
</dbReference>
<feature type="domain" description="HTH araC/xylS-type" evidence="4">
    <location>
        <begin position="147"/>
        <end position="246"/>
    </location>
</feature>
<dbReference type="STRING" id="494026.PGLA_22905"/>
<dbReference type="SMART" id="SM00342">
    <property type="entry name" value="HTH_ARAC"/>
    <property type="match status" value="1"/>
</dbReference>
<dbReference type="GO" id="GO:0003700">
    <property type="term" value="F:DNA-binding transcription factor activity"/>
    <property type="evidence" value="ECO:0007669"/>
    <property type="project" value="InterPro"/>
</dbReference>
<dbReference type="GO" id="GO:0043565">
    <property type="term" value="F:sequence-specific DNA binding"/>
    <property type="evidence" value="ECO:0007669"/>
    <property type="project" value="InterPro"/>
</dbReference>
<gene>
    <name evidence="5" type="ORF">PGLA_22905</name>
</gene>
<keyword evidence="2" id="KW-0238">DNA-binding</keyword>
<dbReference type="InterPro" id="IPR018060">
    <property type="entry name" value="HTH_AraC"/>
</dbReference>
<protein>
    <recommendedName>
        <fullName evidence="4">HTH araC/xylS-type domain-containing protein</fullName>
    </recommendedName>
</protein>
<accession>A0A168D112</accession>